<organism evidence="2 3">
    <name type="scientific">Meloidogyne javanica</name>
    <name type="common">Root-knot nematode worm</name>
    <dbReference type="NCBI Taxonomy" id="6303"/>
    <lineage>
        <taxon>Eukaryota</taxon>
        <taxon>Metazoa</taxon>
        <taxon>Ecdysozoa</taxon>
        <taxon>Nematoda</taxon>
        <taxon>Chromadorea</taxon>
        <taxon>Rhabditida</taxon>
        <taxon>Tylenchina</taxon>
        <taxon>Tylenchomorpha</taxon>
        <taxon>Tylenchoidea</taxon>
        <taxon>Meloidogynidae</taxon>
        <taxon>Meloidogyninae</taxon>
        <taxon>Meloidogyne</taxon>
        <taxon>Meloidogyne incognita group</taxon>
    </lineage>
</organism>
<evidence type="ECO:0000313" key="3">
    <source>
        <dbReference type="WBParaSite" id="scaffold4549_cov249.g8322"/>
    </source>
</evidence>
<proteinExistence type="predicted"/>
<dbReference type="Proteomes" id="UP000887561">
    <property type="component" value="Unplaced"/>
</dbReference>
<feature type="region of interest" description="Disordered" evidence="1">
    <location>
        <begin position="11"/>
        <end position="30"/>
    </location>
</feature>
<feature type="compositionally biased region" description="Gly residues" evidence="1">
    <location>
        <begin position="13"/>
        <end position="28"/>
    </location>
</feature>
<reference evidence="3" key="1">
    <citation type="submission" date="2022-11" db="UniProtKB">
        <authorList>
            <consortium name="WormBaseParasite"/>
        </authorList>
    </citation>
    <scope>IDENTIFICATION</scope>
</reference>
<evidence type="ECO:0000256" key="1">
    <source>
        <dbReference type="SAM" id="MobiDB-lite"/>
    </source>
</evidence>
<dbReference type="AlphaFoldDB" id="A0A915MQF3"/>
<evidence type="ECO:0000313" key="2">
    <source>
        <dbReference type="Proteomes" id="UP000887561"/>
    </source>
</evidence>
<protein>
    <submittedName>
        <fullName evidence="3">Uncharacterized protein</fullName>
    </submittedName>
</protein>
<dbReference type="WBParaSite" id="scaffold4549_cov249.g8322">
    <property type="protein sequence ID" value="scaffold4549_cov249.g8322"/>
    <property type="gene ID" value="scaffold4549_cov249.g8322"/>
</dbReference>
<name>A0A915MQF3_MELJA</name>
<keyword evidence="2" id="KW-1185">Reference proteome</keyword>
<sequence length="220" mass="24346">MNKDFQDRLFNGFGNGQSSGGGMNGGGIKSSSKLTTNIGSEYGKEFGGEGGGGDGGGGIIEGNSLNGRIINTELPYSPSHFTLIPDLFTTTNNRIAKLLPGYLNMTIIENSDLSEMVPELGKLLGHLKMGNLTKLEFEELEKQLKEEKKPINKQKASRRNLAALRRGLFDENLTDEETNKNENFFEEFVVDGQNDPILRKIINFKKPPVILSLERPKNYY</sequence>
<accession>A0A915MQF3</accession>